<organism evidence="3 4">
    <name type="scientific">Kouleothrix aurantiaca</name>
    <dbReference type="NCBI Taxonomy" id="186479"/>
    <lineage>
        <taxon>Bacteria</taxon>
        <taxon>Bacillati</taxon>
        <taxon>Chloroflexota</taxon>
        <taxon>Chloroflexia</taxon>
        <taxon>Chloroflexales</taxon>
        <taxon>Roseiflexineae</taxon>
        <taxon>Roseiflexaceae</taxon>
        <taxon>Kouleothrix</taxon>
    </lineage>
</organism>
<feature type="chain" id="PRO_5006156230" description="MBG domain-containing protein" evidence="1">
    <location>
        <begin position="40"/>
        <end position="700"/>
    </location>
</feature>
<dbReference type="InterPro" id="IPR041286">
    <property type="entry name" value="MBG_2"/>
</dbReference>
<feature type="domain" description="MBG" evidence="2">
    <location>
        <begin position="125"/>
        <end position="199"/>
    </location>
</feature>
<keyword evidence="1" id="KW-0732">Signal</keyword>
<dbReference type="Gene3D" id="3.30.160.710">
    <property type="match status" value="5"/>
</dbReference>
<feature type="signal peptide" evidence="1">
    <location>
        <begin position="1"/>
        <end position="39"/>
    </location>
</feature>
<feature type="domain" description="MBG" evidence="2">
    <location>
        <begin position="369"/>
        <end position="442"/>
    </location>
</feature>
<feature type="domain" description="MBG" evidence="2">
    <location>
        <begin position="205"/>
        <end position="280"/>
    </location>
</feature>
<reference evidence="3 4" key="1">
    <citation type="submission" date="2015-09" db="EMBL/GenBank/DDBJ databases">
        <title>Draft genome sequence of Kouleothrix aurantiaca JCM 19913.</title>
        <authorList>
            <person name="Hemp J."/>
        </authorList>
    </citation>
    <scope>NUCLEOTIDE SEQUENCE [LARGE SCALE GENOMIC DNA]</scope>
    <source>
        <strain evidence="3 4">COM-B</strain>
    </source>
</reference>
<keyword evidence="4" id="KW-1185">Reference proteome</keyword>
<protein>
    <recommendedName>
        <fullName evidence="2">MBG domain-containing protein</fullName>
    </recommendedName>
</protein>
<sequence>MFAQARNAWFSTRFRHLSRFLLFLALLVSSLGPTPQAHAAALAFTSGLPSSGSYGTLYLHTFTTNSVATFSVSSGALPLGLALAPTGTLTGIPLQSGQFALTVKAQSLLESATQSFTLTISKRALTITADNQTMTYGDSVPALTVSTSGLVNGDTFAAAVTGAPATSATSSSPAGSYAIAQGTLSALNYLISFVEGTLTVGKATLTATADNFTRTVNTANPAFTIHYSGFVNGDTAAGLGTLPSASTTATLNSPAGSYPIALSGGSDTNYLFNLVNGVLTVSNLSVPEIVWNTPASITYGQALGAGQLNATATFGGQALSGTFTYDPPAGTVLEAGSGQALRVTFTPLNTALYAIVTGQTQISISRAALTITAANQTITYGGTLPDLTYTGSGLVNGDTLAFAVSGALATSATVTSPAGSYTISQGTLSSANYLLGFVPGILNIGKAPLTAAAADLTRLLNTANPPLTIHYSGFVNGDTEAVLDTPPSASTTATLNSPVGSYPIALSGGTDGNYSLTLLNGTLKITSKNVPQIVWNNPATITYGDALSATQLNATATFGGQPVSGSFAYDPPAGRVLNAGAGQVLHTTFTPQNSSSYETVSGQVQINVARAPLTIAADNGTMIQGHAAPKLTARYTGFVNGDTASALDRPVALRTSATPQSAPGTYPIVPSNASDANYTISFANGTLKNLWGMYLAVARR</sequence>
<dbReference type="Pfam" id="PF18676">
    <property type="entry name" value="MBG_2"/>
    <property type="match status" value="5"/>
</dbReference>
<evidence type="ECO:0000313" key="4">
    <source>
        <dbReference type="Proteomes" id="UP000050509"/>
    </source>
</evidence>
<evidence type="ECO:0000313" key="3">
    <source>
        <dbReference type="EMBL" id="KPV52897.1"/>
    </source>
</evidence>
<gene>
    <name evidence="3" type="ORF">SE17_12745</name>
</gene>
<name>A0A0P9DHP4_9CHLR</name>
<dbReference type="EMBL" id="LJCR01000397">
    <property type="protein sequence ID" value="KPV52897.1"/>
    <property type="molecule type" value="Genomic_DNA"/>
</dbReference>
<feature type="domain" description="MBG" evidence="2">
    <location>
        <begin position="449"/>
        <end position="523"/>
    </location>
</feature>
<comment type="caution">
    <text evidence="3">The sequence shown here is derived from an EMBL/GenBank/DDBJ whole genome shotgun (WGS) entry which is preliminary data.</text>
</comment>
<feature type="domain" description="MBG" evidence="2">
    <location>
        <begin position="613"/>
        <end position="687"/>
    </location>
</feature>
<evidence type="ECO:0000256" key="1">
    <source>
        <dbReference type="SAM" id="SignalP"/>
    </source>
</evidence>
<proteinExistence type="predicted"/>
<dbReference type="Proteomes" id="UP000050509">
    <property type="component" value="Unassembled WGS sequence"/>
</dbReference>
<dbReference type="AlphaFoldDB" id="A0A0P9DHP4"/>
<accession>A0A0P9DHP4</accession>
<evidence type="ECO:0000259" key="2">
    <source>
        <dbReference type="Pfam" id="PF18676"/>
    </source>
</evidence>
<dbReference type="PATRIC" id="fig|186479.3.peg.8036"/>